<dbReference type="PANTHER" id="PTHR43227">
    <property type="entry name" value="BLL4140 PROTEIN"/>
    <property type="match status" value="1"/>
</dbReference>
<evidence type="ECO:0000259" key="8">
    <source>
        <dbReference type="PROSITE" id="PS50928"/>
    </source>
</evidence>
<accession>A0A8J6TQS7</accession>
<keyword evidence="3" id="KW-1003">Cell membrane</keyword>
<feature type="transmembrane region" description="Helical" evidence="7">
    <location>
        <begin position="26"/>
        <end position="45"/>
    </location>
</feature>
<dbReference type="GO" id="GO:0055085">
    <property type="term" value="P:transmembrane transport"/>
    <property type="evidence" value="ECO:0007669"/>
    <property type="project" value="InterPro"/>
</dbReference>
<dbReference type="RefSeq" id="WP_154824771.1">
    <property type="nucleotide sequence ID" value="NZ_JACRTL010000001.1"/>
</dbReference>
<organism evidence="9 10">
    <name type="scientific">Massiliimalia timonensis</name>
    <dbReference type="NCBI Taxonomy" id="1987501"/>
    <lineage>
        <taxon>Bacteria</taxon>
        <taxon>Bacillati</taxon>
        <taxon>Bacillota</taxon>
        <taxon>Clostridia</taxon>
        <taxon>Eubacteriales</taxon>
        <taxon>Oscillospiraceae</taxon>
        <taxon>Massiliimalia</taxon>
    </lineage>
</organism>
<dbReference type="Pfam" id="PF00528">
    <property type="entry name" value="BPD_transp_1"/>
    <property type="match status" value="1"/>
</dbReference>
<gene>
    <name evidence="9" type="ORF">H8702_00565</name>
</gene>
<dbReference type="PROSITE" id="PS50928">
    <property type="entry name" value="ABC_TM1"/>
    <property type="match status" value="1"/>
</dbReference>
<evidence type="ECO:0000256" key="4">
    <source>
        <dbReference type="ARBA" id="ARBA00022692"/>
    </source>
</evidence>
<evidence type="ECO:0000256" key="3">
    <source>
        <dbReference type="ARBA" id="ARBA00022475"/>
    </source>
</evidence>
<dbReference type="CDD" id="cd06261">
    <property type="entry name" value="TM_PBP2"/>
    <property type="match status" value="1"/>
</dbReference>
<keyword evidence="10" id="KW-1185">Reference proteome</keyword>
<sequence>MLGKAIQRDDTAAAKKKKKRKAFHTWPLHLMLIPGALVVFVYSYIPMFGLVMAFQDFDIFLGLEAFWKSDWVGFQNFVDLWNMGEPLKVIGNTVTISLLKLVCGFGVPIVVAILLNEVRKSWFKRGVQTIIYMPHFLSWVLLAGIIQQLLAPDGTVNQALGNLLGIDSIPFLTSNSLFVPMLVITDIWKNFGFGTIIYMASITGIDPALYEAAQIDGASRWKQTLHVTLPGMRPIIVLQLILSLQNVLNAGFDQIFNLYNVQVYETADIIDTWVYRMSFQSTTPMYDMSTAIGLFKSVVSLIFIASSYWLAHKFADYEIF</sequence>
<feature type="transmembrane region" description="Helical" evidence="7">
    <location>
        <begin position="169"/>
        <end position="188"/>
    </location>
</feature>
<dbReference type="InterPro" id="IPR050809">
    <property type="entry name" value="UgpAE/MalFG_permease"/>
</dbReference>
<protein>
    <submittedName>
        <fullName evidence="9">Sugar ABC transporter permease</fullName>
    </submittedName>
</protein>
<keyword evidence="4 7" id="KW-0812">Transmembrane</keyword>
<feature type="transmembrane region" description="Helical" evidence="7">
    <location>
        <begin position="89"/>
        <end position="115"/>
    </location>
</feature>
<evidence type="ECO:0000256" key="1">
    <source>
        <dbReference type="ARBA" id="ARBA00004651"/>
    </source>
</evidence>
<comment type="subcellular location">
    <subcellularLocation>
        <location evidence="1 7">Cell membrane</location>
        <topology evidence="1 7">Multi-pass membrane protein</topology>
    </subcellularLocation>
</comment>
<dbReference type="InterPro" id="IPR000515">
    <property type="entry name" value="MetI-like"/>
</dbReference>
<comment type="similarity">
    <text evidence="7">Belongs to the binding-protein-dependent transport system permease family.</text>
</comment>
<proteinExistence type="inferred from homology"/>
<feature type="transmembrane region" description="Helical" evidence="7">
    <location>
        <begin position="291"/>
        <end position="311"/>
    </location>
</feature>
<dbReference type="PANTHER" id="PTHR43227:SF11">
    <property type="entry name" value="BLL4140 PROTEIN"/>
    <property type="match status" value="1"/>
</dbReference>
<comment type="caution">
    <text evidence="9">The sequence shown here is derived from an EMBL/GenBank/DDBJ whole genome shotgun (WGS) entry which is preliminary data.</text>
</comment>
<dbReference type="Proteomes" id="UP000632659">
    <property type="component" value="Unassembled WGS sequence"/>
</dbReference>
<keyword evidence="6 7" id="KW-0472">Membrane</keyword>
<evidence type="ECO:0000313" key="9">
    <source>
        <dbReference type="EMBL" id="MBC8609611.1"/>
    </source>
</evidence>
<dbReference type="GO" id="GO:0005886">
    <property type="term" value="C:plasma membrane"/>
    <property type="evidence" value="ECO:0007669"/>
    <property type="project" value="UniProtKB-SubCell"/>
</dbReference>
<reference evidence="9" key="1">
    <citation type="submission" date="2020-08" db="EMBL/GenBank/DDBJ databases">
        <title>Genome public.</title>
        <authorList>
            <person name="Liu C."/>
            <person name="Sun Q."/>
        </authorList>
    </citation>
    <scope>NUCLEOTIDE SEQUENCE</scope>
    <source>
        <strain evidence="9">NSJ-15</strain>
    </source>
</reference>
<evidence type="ECO:0000256" key="5">
    <source>
        <dbReference type="ARBA" id="ARBA00022989"/>
    </source>
</evidence>
<evidence type="ECO:0000256" key="6">
    <source>
        <dbReference type="ARBA" id="ARBA00023136"/>
    </source>
</evidence>
<evidence type="ECO:0000313" key="10">
    <source>
        <dbReference type="Proteomes" id="UP000632659"/>
    </source>
</evidence>
<dbReference type="AlphaFoldDB" id="A0A8J6TQS7"/>
<feature type="transmembrane region" description="Helical" evidence="7">
    <location>
        <begin position="127"/>
        <end position="149"/>
    </location>
</feature>
<dbReference type="Gene3D" id="1.10.3720.10">
    <property type="entry name" value="MetI-like"/>
    <property type="match status" value="1"/>
</dbReference>
<dbReference type="SUPFAM" id="SSF161098">
    <property type="entry name" value="MetI-like"/>
    <property type="match status" value="1"/>
</dbReference>
<feature type="domain" description="ABC transmembrane type-1" evidence="8">
    <location>
        <begin position="90"/>
        <end position="307"/>
    </location>
</feature>
<name>A0A8J6TQS7_9FIRM</name>
<evidence type="ECO:0000256" key="7">
    <source>
        <dbReference type="RuleBase" id="RU363032"/>
    </source>
</evidence>
<keyword evidence="5 7" id="KW-1133">Transmembrane helix</keyword>
<keyword evidence="2 7" id="KW-0813">Transport</keyword>
<evidence type="ECO:0000256" key="2">
    <source>
        <dbReference type="ARBA" id="ARBA00022448"/>
    </source>
</evidence>
<dbReference type="EMBL" id="JACRTL010000001">
    <property type="protein sequence ID" value="MBC8609611.1"/>
    <property type="molecule type" value="Genomic_DNA"/>
</dbReference>
<dbReference type="InterPro" id="IPR035906">
    <property type="entry name" value="MetI-like_sf"/>
</dbReference>